<keyword evidence="1" id="KW-0472">Membrane</keyword>
<reference evidence="2" key="1">
    <citation type="journal article" date="2015" name="Nature">
        <title>Complex archaea that bridge the gap between prokaryotes and eukaryotes.</title>
        <authorList>
            <person name="Spang A."/>
            <person name="Saw J.H."/>
            <person name="Jorgensen S.L."/>
            <person name="Zaremba-Niedzwiedzka K."/>
            <person name="Martijn J."/>
            <person name="Lind A.E."/>
            <person name="van Eijk R."/>
            <person name="Schleper C."/>
            <person name="Guy L."/>
            <person name="Ettema T.J."/>
        </authorList>
    </citation>
    <scope>NUCLEOTIDE SEQUENCE</scope>
</reference>
<dbReference type="AlphaFoldDB" id="A0A0F9HQB4"/>
<evidence type="ECO:0000313" key="2">
    <source>
        <dbReference type="EMBL" id="KKM17327.1"/>
    </source>
</evidence>
<gene>
    <name evidence="2" type="ORF">LCGC14_1676860</name>
</gene>
<keyword evidence="1" id="KW-1133">Transmembrane helix</keyword>
<comment type="caution">
    <text evidence="2">The sequence shown here is derived from an EMBL/GenBank/DDBJ whole genome shotgun (WGS) entry which is preliminary data.</text>
</comment>
<feature type="transmembrane region" description="Helical" evidence="1">
    <location>
        <begin position="25"/>
        <end position="43"/>
    </location>
</feature>
<keyword evidence="1" id="KW-0812">Transmembrane</keyword>
<dbReference type="EMBL" id="LAZR01014478">
    <property type="protein sequence ID" value="KKM17327.1"/>
    <property type="molecule type" value="Genomic_DNA"/>
</dbReference>
<accession>A0A0F9HQB4</accession>
<proteinExistence type="predicted"/>
<feature type="transmembrane region" description="Helical" evidence="1">
    <location>
        <begin position="63"/>
        <end position="96"/>
    </location>
</feature>
<organism evidence="2">
    <name type="scientific">marine sediment metagenome</name>
    <dbReference type="NCBI Taxonomy" id="412755"/>
    <lineage>
        <taxon>unclassified sequences</taxon>
        <taxon>metagenomes</taxon>
        <taxon>ecological metagenomes</taxon>
    </lineage>
</organism>
<name>A0A0F9HQB4_9ZZZZ</name>
<evidence type="ECO:0000256" key="1">
    <source>
        <dbReference type="SAM" id="Phobius"/>
    </source>
</evidence>
<sequence>MKHLAKIGAGLLVAALILIWQIQTLYALIILVAVGIIDLILVFKKKDTISAWIHSLFPKQVDIGIMIGLGVYTWAIFGFAGFLPVCIGVIIGHLFWSEGG</sequence>
<protein>
    <recommendedName>
        <fullName evidence="3">Phosphatidate cytidylyltransferase</fullName>
    </recommendedName>
</protein>
<evidence type="ECO:0008006" key="3">
    <source>
        <dbReference type="Google" id="ProtNLM"/>
    </source>
</evidence>